<accession>A0A2W2BGU7</accession>
<keyword evidence="3" id="KW-1003">Cell membrane</keyword>
<evidence type="ECO:0000256" key="3">
    <source>
        <dbReference type="ARBA" id="ARBA00022475"/>
    </source>
</evidence>
<dbReference type="InterPro" id="IPR051393">
    <property type="entry name" value="ABC_transporter_permease"/>
</dbReference>
<feature type="transmembrane region" description="Helical" evidence="7">
    <location>
        <begin position="21"/>
        <end position="46"/>
    </location>
</feature>
<dbReference type="RefSeq" id="WP_111258431.1">
    <property type="nucleotide sequence ID" value="NZ_POTW01000132.1"/>
</dbReference>
<evidence type="ECO:0000313" key="9">
    <source>
        <dbReference type="EMBL" id="PZF79534.1"/>
    </source>
</evidence>
<keyword evidence="4 7" id="KW-0812">Transmembrane</keyword>
<comment type="similarity">
    <text evidence="7">Belongs to the binding-protein-dependent transport system permease family.</text>
</comment>
<evidence type="ECO:0000256" key="5">
    <source>
        <dbReference type="ARBA" id="ARBA00022989"/>
    </source>
</evidence>
<dbReference type="Proteomes" id="UP000248764">
    <property type="component" value="Unassembled WGS sequence"/>
</dbReference>
<dbReference type="PROSITE" id="PS50928">
    <property type="entry name" value="ABC_TM1"/>
    <property type="match status" value="1"/>
</dbReference>
<evidence type="ECO:0000256" key="1">
    <source>
        <dbReference type="ARBA" id="ARBA00004651"/>
    </source>
</evidence>
<keyword evidence="2 7" id="KW-0813">Transport</keyword>
<reference evidence="9 10" key="1">
    <citation type="submission" date="2018-01" db="EMBL/GenBank/DDBJ databases">
        <title>Draft genome sequence of Jiangella sp. GTF31.</title>
        <authorList>
            <person name="Sahin N."/>
            <person name="Ay H."/>
            <person name="Saygin H."/>
        </authorList>
    </citation>
    <scope>NUCLEOTIDE SEQUENCE [LARGE SCALE GENOMIC DNA]</scope>
    <source>
        <strain evidence="9 10">GTF31</strain>
    </source>
</reference>
<keyword evidence="10" id="KW-1185">Reference proteome</keyword>
<evidence type="ECO:0000256" key="6">
    <source>
        <dbReference type="ARBA" id="ARBA00023136"/>
    </source>
</evidence>
<evidence type="ECO:0000256" key="2">
    <source>
        <dbReference type="ARBA" id="ARBA00022448"/>
    </source>
</evidence>
<evidence type="ECO:0000259" key="8">
    <source>
        <dbReference type="PROSITE" id="PS50928"/>
    </source>
</evidence>
<feature type="transmembrane region" description="Helical" evidence="7">
    <location>
        <begin position="271"/>
        <end position="292"/>
    </location>
</feature>
<dbReference type="Pfam" id="PF00528">
    <property type="entry name" value="BPD_transp_1"/>
    <property type="match status" value="1"/>
</dbReference>
<dbReference type="CDD" id="cd06261">
    <property type="entry name" value="TM_PBP2"/>
    <property type="match status" value="1"/>
</dbReference>
<dbReference type="SUPFAM" id="SSF161098">
    <property type="entry name" value="MetI-like"/>
    <property type="match status" value="1"/>
</dbReference>
<name>A0A2W2BGU7_9ACTN</name>
<protein>
    <submittedName>
        <fullName evidence="9">Sugar ABC transporter permease</fullName>
    </submittedName>
</protein>
<keyword evidence="6 7" id="KW-0472">Membrane</keyword>
<feature type="transmembrane region" description="Helical" evidence="7">
    <location>
        <begin position="165"/>
        <end position="189"/>
    </location>
</feature>
<comment type="caution">
    <text evidence="9">The sequence shown here is derived from an EMBL/GenBank/DDBJ whole genome shotgun (WGS) entry which is preliminary data.</text>
</comment>
<dbReference type="PANTHER" id="PTHR30193:SF37">
    <property type="entry name" value="INNER MEMBRANE ABC TRANSPORTER PERMEASE PROTEIN YCJO"/>
    <property type="match status" value="1"/>
</dbReference>
<sequence length="301" mass="33335">MSVATDERPHLRDHRRSERTFAWLSMTPAILLVGALIVVPLGWAVWTSLHRTNGVRSEWVGLQNFTDQLTSRQFWEILLNNAIFLLAVPLVLTLATVSAILIYERVRWWGFFRIALFLPTVISTVVVGILFRTLFSLDGPVNRIIDLFGGTPVDWLGGSTTARSVIIIALAWGGFGYGMMVLLSGLSSIDPAVFEAARIDGAGWFRRTRSITVPLLSGQIRFVSVLNVSYTFTSLFGYVFVMTSGGPGFSTTTLDYYVYQRAFVASQFGTAAALALILFLIVIVLTVIQFRLTAVDDGEPR</sequence>
<dbReference type="AlphaFoldDB" id="A0A2W2BGU7"/>
<feature type="transmembrane region" description="Helical" evidence="7">
    <location>
        <begin position="110"/>
        <end position="131"/>
    </location>
</feature>
<feature type="transmembrane region" description="Helical" evidence="7">
    <location>
        <begin position="236"/>
        <end position="259"/>
    </location>
</feature>
<dbReference type="GO" id="GO:0055085">
    <property type="term" value="P:transmembrane transport"/>
    <property type="evidence" value="ECO:0007669"/>
    <property type="project" value="InterPro"/>
</dbReference>
<dbReference type="PANTHER" id="PTHR30193">
    <property type="entry name" value="ABC TRANSPORTER PERMEASE PROTEIN"/>
    <property type="match status" value="1"/>
</dbReference>
<dbReference type="InterPro" id="IPR035906">
    <property type="entry name" value="MetI-like_sf"/>
</dbReference>
<evidence type="ECO:0000256" key="7">
    <source>
        <dbReference type="RuleBase" id="RU363032"/>
    </source>
</evidence>
<evidence type="ECO:0000313" key="10">
    <source>
        <dbReference type="Proteomes" id="UP000248764"/>
    </source>
</evidence>
<keyword evidence="5 7" id="KW-1133">Transmembrane helix</keyword>
<dbReference type="EMBL" id="POTW01000132">
    <property type="protein sequence ID" value="PZF79534.1"/>
    <property type="molecule type" value="Genomic_DNA"/>
</dbReference>
<dbReference type="InterPro" id="IPR000515">
    <property type="entry name" value="MetI-like"/>
</dbReference>
<dbReference type="Gene3D" id="1.10.3720.10">
    <property type="entry name" value="MetI-like"/>
    <property type="match status" value="1"/>
</dbReference>
<dbReference type="GO" id="GO:0005886">
    <property type="term" value="C:plasma membrane"/>
    <property type="evidence" value="ECO:0007669"/>
    <property type="project" value="UniProtKB-SubCell"/>
</dbReference>
<feature type="domain" description="ABC transmembrane type-1" evidence="8">
    <location>
        <begin position="77"/>
        <end position="289"/>
    </location>
</feature>
<evidence type="ECO:0000256" key="4">
    <source>
        <dbReference type="ARBA" id="ARBA00022692"/>
    </source>
</evidence>
<feature type="transmembrane region" description="Helical" evidence="7">
    <location>
        <begin position="82"/>
        <end position="103"/>
    </location>
</feature>
<comment type="subcellular location">
    <subcellularLocation>
        <location evidence="1 7">Cell membrane</location>
        <topology evidence="1 7">Multi-pass membrane protein</topology>
    </subcellularLocation>
</comment>
<proteinExistence type="inferred from homology"/>
<gene>
    <name evidence="9" type="ORF">C1I92_30650</name>
</gene>
<organism evidence="9 10">
    <name type="scientific">Jiangella anatolica</name>
    <dbReference type="NCBI Taxonomy" id="2670374"/>
    <lineage>
        <taxon>Bacteria</taxon>
        <taxon>Bacillati</taxon>
        <taxon>Actinomycetota</taxon>
        <taxon>Actinomycetes</taxon>
        <taxon>Jiangellales</taxon>
        <taxon>Jiangellaceae</taxon>
        <taxon>Jiangella</taxon>
    </lineage>
</organism>